<evidence type="ECO:0000256" key="4">
    <source>
        <dbReference type="ARBA" id="ARBA00022605"/>
    </source>
</evidence>
<keyword evidence="9" id="KW-0100">Branched-chain amino acid biosynthesis</keyword>
<dbReference type="GO" id="GO:0009098">
    <property type="term" value="P:L-leucine biosynthetic process"/>
    <property type="evidence" value="ECO:0007669"/>
    <property type="project" value="InterPro"/>
</dbReference>
<dbReference type="Gene3D" id="3.20.20.70">
    <property type="entry name" value="Aldolase class I"/>
    <property type="match status" value="1"/>
</dbReference>
<accession>A0A8S9K1S4</accession>
<dbReference type="SUPFAM" id="SSF51569">
    <property type="entry name" value="Aldolase"/>
    <property type="match status" value="1"/>
</dbReference>
<feature type="transmembrane region" description="Helical" evidence="10">
    <location>
        <begin position="398"/>
        <end position="419"/>
    </location>
</feature>
<organism evidence="12">
    <name type="scientific">Brassica cretica</name>
    <name type="common">Mustard</name>
    <dbReference type="NCBI Taxonomy" id="69181"/>
    <lineage>
        <taxon>Eukaryota</taxon>
        <taxon>Viridiplantae</taxon>
        <taxon>Streptophyta</taxon>
        <taxon>Embryophyta</taxon>
        <taxon>Tracheophyta</taxon>
        <taxon>Spermatophyta</taxon>
        <taxon>Magnoliopsida</taxon>
        <taxon>eudicotyledons</taxon>
        <taxon>Gunneridae</taxon>
        <taxon>Pentapetalae</taxon>
        <taxon>rosids</taxon>
        <taxon>malvids</taxon>
        <taxon>Brassicales</taxon>
        <taxon>Brassicaceae</taxon>
        <taxon>Brassiceae</taxon>
        <taxon>Brassica</taxon>
    </lineage>
</organism>
<reference evidence="12" key="1">
    <citation type="submission" date="2019-12" db="EMBL/GenBank/DDBJ databases">
        <title>Genome sequencing and annotation of Brassica cretica.</title>
        <authorList>
            <person name="Studholme D.J."/>
            <person name="Sarris P.F."/>
        </authorList>
    </citation>
    <scope>NUCLEOTIDE SEQUENCE</scope>
    <source>
        <strain evidence="12">PFS-102/07</strain>
        <tissue evidence="12">Leaf</tissue>
    </source>
</reference>
<keyword evidence="6 10" id="KW-0812">Transmembrane</keyword>
<evidence type="ECO:0000256" key="2">
    <source>
        <dbReference type="ARBA" id="ARBA00004141"/>
    </source>
</evidence>
<evidence type="ECO:0000256" key="6">
    <source>
        <dbReference type="ARBA" id="ARBA00022692"/>
    </source>
</evidence>
<dbReference type="AlphaFoldDB" id="A0A8S9K1S4"/>
<keyword evidence="8 10" id="KW-0472">Membrane</keyword>
<dbReference type="InterPro" id="IPR050073">
    <property type="entry name" value="2-IPM_HCS-like"/>
</dbReference>
<feature type="transmembrane region" description="Helical" evidence="10">
    <location>
        <begin position="234"/>
        <end position="257"/>
    </location>
</feature>
<dbReference type="Gene3D" id="3.30.160.270">
    <property type="match status" value="1"/>
</dbReference>
<dbReference type="Pfam" id="PF00335">
    <property type="entry name" value="Tetraspanin"/>
    <property type="match status" value="1"/>
</dbReference>
<dbReference type="PROSITE" id="PS50991">
    <property type="entry name" value="PYR_CT"/>
    <property type="match status" value="1"/>
</dbReference>
<dbReference type="EMBL" id="QGKY02000190">
    <property type="protein sequence ID" value="KAF2588242.1"/>
    <property type="molecule type" value="Genomic_DNA"/>
</dbReference>
<evidence type="ECO:0000256" key="8">
    <source>
        <dbReference type="ARBA" id="ARBA00023136"/>
    </source>
</evidence>
<feature type="transmembrane region" description="Helical" evidence="10">
    <location>
        <begin position="208"/>
        <end position="227"/>
    </location>
</feature>
<proteinExistence type="predicted"/>
<evidence type="ECO:0000313" key="12">
    <source>
        <dbReference type="EMBL" id="KAF2588242.1"/>
    </source>
</evidence>
<dbReference type="GO" id="GO:0003852">
    <property type="term" value="F:2-isopropylmalate synthase activity"/>
    <property type="evidence" value="ECO:0007669"/>
    <property type="project" value="UniProtKB-EC"/>
</dbReference>
<keyword evidence="7 10" id="KW-1133">Transmembrane helix</keyword>
<sequence>MVRFARSLGCDDVEFSPEDAGRSEREFLYEILGEVIKAGATTLNIPDTVGITLPSEFGQLIADLKANTPGIENVVISTHCQNDLGLSTANTLSGAHAGARQVEVTINGIGERAGNASLEEVVMAIKCRGDHVLGGLFTGIDTRHIVMTSKMSEKRKRDHEMFRVSNFVVGLANTLIMLVGASAIGYSIYMFVHQDVTDCQTAIRTPLLTTGVVLFAVSLLGVVGSCFKENLAMVLYLIILIAGIVALIGFSIFLFFVTNKGAGRVVSGRGYREYQTVDFSTWLNSFVGGKRWVGIRSCLAEASVCDDLSDGPVSQIADEFYHKNLSPLQSGCCKPPSDCNFEFKNATFWIPPAKNETVVAANNGDCGAWSNVQTELCFNCNACKAGVLANIREKWRNLLIFNVCLIVLLITVYSCGCCAHRNNRMEPATLLEYSMNAVTEGIDAIATTRVLVRGNNTYTSTNAITGEEVLRTFSGTGAGMDIVVSSVKAYVGALNKMLDFKEKSPKKVPSRNIKVTA</sequence>
<evidence type="ECO:0000256" key="1">
    <source>
        <dbReference type="ARBA" id="ARBA00000064"/>
    </source>
</evidence>
<dbReference type="GO" id="GO:0009507">
    <property type="term" value="C:chloroplast"/>
    <property type="evidence" value="ECO:0007669"/>
    <property type="project" value="TreeGrafter"/>
</dbReference>
<evidence type="ECO:0000256" key="7">
    <source>
        <dbReference type="ARBA" id="ARBA00022989"/>
    </source>
</evidence>
<keyword evidence="5" id="KW-0808">Transferase</keyword>
<evidence type="ECO:0000256" key="10">
    <source>
        <dbReference type="SAM" id="Phobius"/>
    </source>
</evidence>
<dbReference type="SMART" id="SM00917">
    <property type="entry name" value="LeuA_dimer"/>
    <property type="match status" value="1"/>
</dbReference>
<name>A0A8S9K1S4_BRACR</name>
<dbReference type="InterPro" id="IPR018499">
    <property type="entry name" value="Tetraspanin/Peripherin"/>
</dbReference>
<gene>
    <name evidence="12" type="ORF">F2Q70_00041546</name>
</gene>
<dbReference type="Pfam" id="PF00682">
    <property type="entry name" value="HMGL-like"/>
    <property type="match status" value="1"/>
</dbReference>
<dbReference type="GO" id="GO:0016020">
    <property type="term" value="C:membrane"/>
    <property type="evidence" value="ECO:0007669"/>
    <property type="project" value="UniProtKB-SubCell"/>
</dbReference>
<dbReference type="InterPro" id="IPR013785">
    <property type="entry name" value="Aldolase_TIM"/>
</dbReference>
<feature type="transmembrane region" description="Helical" evidence="10">
    <location>
        <begin position="164"/>
        <end position="188"/>
    </location>
</feature>
<dbReference type="InterPro" id="IPR036230">
    <property type="entry name" value="LeuA_allosteric_dom_sf"/>
</dbReference>
<evidence type="ECO:0000256" key="5">
    <source>
        <dbReference type="ARBA" id="ARBA00022679"/>
    </source>
</evidence>
<keyword evidence="4" id="KW-0028">Amino-acid biosynthesis</keyword>
<dbReference type="Pfam" id="PF08502">
    <property type="entry name" value="LeuA_dimer"/>
    <property type="match status" value="1"/>
</dbReference>
<evidence type="ECO:0000256" key="9">
    <source>
        <dbReference type="ARBA" id="ARBA00023304"/>
    </source>
</evidence>
<evidence type="ECO:0000256" key="3">
    <source>
        <dbReference type="ARBA" id="ARBA00012973"/>
    </source>
</evidence>
<dbReference type="InterPro" id="IPR013709">
    <property type="entry name" value="2-isopropylmalate_synth_dimer"/>
</dbReference>
<dbReference type="InterPro" id="IPR000891">
    <property type="entry name" value="PYR_CT"/>
</dbReference>
<dbReference type="SUPFAM" id="SSF110921">
    <property type="entry name" value="2-isopropylmalate synthase LeuA, allosteric (dimerisation) domain"/>
    <property type="match status" value="1"/>
</dbReference>
<protein>
    <recommendedName>
        <fullName evidence="3">2-isopropylmalate synthase</fullName>
        <ecNumber evidence="3">2.3.3.13</ecNumber>
    </recommendedName>
</protein>
<feature type="domain" description="Pyruvate carboxyltransferase" evidence="11">
    <location>
        <begin position="1"/>
        <end position="146"/>
    </location>
</feature>
<dbReference type="PANTHER" id="PTHR10277:SF9">
    <property type="entry name" value="2-ISOPROPYLMALATE SYNTHASE 1, CHLOROPLASTIC-RELATED"/>
    <property type="match status" value="1"/>
</dbReference>
<comment type="caution">
    <text evidence="12">The sequence shown here is derived from an EMBL/GenBank/DDBJ whole genome shotgun (WGS) entry which is preliminary data.</text>
</comment>
<evidence type="ECO:0000259" key="11">
    <source>
        <dbReference type="PROSITE" id="PS50991"/>
    </source>
</evidence>
<comment type="catalytic activity">
    <reaction evidence="1">
        <text>3-methyl-2-oxobutanoate + acetyl-CoA + H2O = (2S)-2-isopropylmalate + CoA + H(+)</text>
        <dbReference type="Rhea" id="RHEA:21524"/>
        <dbReference type="ChEBI" id="CHEBI:1178"/>
        <dbReference type="ChEBI" id="CHEBI:11851"/>
        <dbReference type="ChEBI" id="CHEBI:15377"/>
        <dbReference type="ChEBI" id="CHEBI:15378"/>
        <dbReference type="ChEBI" id="CHEBI:57287"/>
        <dbReference type="ChEBI" id="CHEBI:57288"/>
        <dbReference type="EC" id="2.3.3.13"/>
    </reaction>
</comment>
<dbReference type="PANTHER" id="PTHR10277">
    <property type="entry name" value="HOMOCITRATE SYNTHASE-RELATED"/>
    <property type="match status" value="1"/>
</dbReference>
<dbReference type="EC" id="2.3.3.13" evidence="3"/>
<comment type="subcellular location">
    <subcellularLocation>
        <location evidence="2">Membrane</location>
        <topology evidence="2">Multi-pass membrane protein</topology>
    </subcellularLocation>
</comment>